<dbReference type="RefSeq" id="WP_053396811.1">
    <property type="nucleotide sequence ID" value="NZ_LHPJ01000016.1"/>
</dbReference>
<evidence type="ECO:0000313" key="4">
    <source>
        <dbReference type="Proteomes" id="UP000037515"/>
    </source>
</evidence>
<sequence>MNRVLLTLPLLLSGPVLAAQCKVDLKNEIHLDGKAVEIYQEGGESAVVDANNNLLIAGEMVSLSQEQKQAIAEYRDSLNSYIPQVKQMAQDGLALANNIVDDVATSFDMPGAFDSVKESMKSFYADVESRYYKNGDLILPAETFGSMADTWTQDLEKAGELFNEEFIASAFNAMSEKMKAEGGLNLTQMADSMAELKERISERLAEHEEDVIKQGQEFCDSLDEMAEQEQQLHQKIPELKDYQIFTI</sequence>
<feature type="signal peptide" evidence="2">
    <location>
        <begin position="1"/>
        <end position="18"/>
    </location>
</feature>
<feature type="chain" id="PRO_5005599989" evidence="2">
    <location>
        <begin position="19"/>
        <end position="247"/>
    </location>
</feature>
<dbReference type="OrthoDB" id="5904592at2"/>
<dbReference type="AlphaFoldDB" id="A0A0M0HKI4"/>
<reference evidence="4" key="1">
    <citation type="submission" date="2015-08" db="EMBL/GenBank/DDBJ databases">
        <title>Vibrio galatheae sp. nov., a novel member of the Vibrionaceae family isolated from the Solomon Islands.</title>
        <authorList>
            <person name="Giubergia S."/>
            <person name="Machado H."/>
            <person name="Mateiu R.V."/>
            <person name="Gram L."/>
        </authorList>
    </citation>
    <scope>NUCLEOTIDE SEQUENCE [LARGE SCALE GENOMIC DNA]</scope>
    <source>
        <strain evidence="4">DSM 19584</strain>
    </source>
</reference>
<evidence type="ECO:0000313" key="3">
    <source>
        <dbReference type="EMBL" id="KOO02570.1"/>
    </source>
</evidence>
<dbReference type="Proteomes" id="UP000037515">
    <property type="component" value="Unassembled WGS sequence"/>
</dbReference>
<keyword evidence="2" id="KW-0732">Signal</keyword>
<feature type="coiled-coil region" evidence="1">
    <location>
        <begin position="190"/>
        <end position="217"/>
    </location>
</feature>
<keyword evidence="1" id="KW-0175">Coiled coil</keyword>
<gene>
    <name evidence="3" type="ORF">AKJ17_15625</name>
</gene>
<dbReference type="InterPro" id="IPR021307">
    <property type="entry name" value="DUF2884"/>
</dbReference>
<organism evidence="3 4">
    <name type="scientific">Vibrio nereis</name>
    <dbReference type="NCBI Taxonomy" id="693"/>
    <lineage>
        <taxon>Bacteria</taxon>
        <taxon>Pseudomonadati</taxon>
        <taxon>Pseudomonadota</taxon>
        <taxon>Gammaproteobacteria</taxon>
        <taxon>Vibrionales</taxon>
        <taxon>Vibrionaceae</taxon>
        <taxon>Vibrio</taxon>
    </lineage>
</organism>
<dbReference type="EMBL" id="LHPJ01000016">
    <property type="protein sequence ID" value="KOO02570.1"/>
    <property type="molecule type" value="Genomic_DNA"/>
</dbReference>
<name>A0A0M0HKI4_VIBNE</name>
<protein>
    <submittedName>
        <fullName evidence="3">Chemotaxis protein</fullName>
    </submittedName>
</protein>
<evidence type="ECO:0000256" key="2">
    <source>
        <dbReference type="SAM" id="SignalP"/>
    </source>
</evidence>
<dbReference type="STRING" id="693.AKJ17_15625"/>
<dbReference type="Pfam" id="PF11101">
    <property type="entry name" value="DUF2884"/>
    <property type="match status" value="1"/>
</dbReference>
<evidence type="ECO:0000256" key="1">
    <source>
        <dbReference type="SAM" id="Coils"/>
    </source>
</evidence>
<dbReference type="PATRIC" id="fig|693.5.peg.3186"/>
<proteinExistence type="predicted"/>
<comment type="caution">
    <text evidence="3">The sequence shown here is derived from an EMBL/GenBank/DDBJ whole genome shotgun (WGS) entry which is preliminary data.</text>
</comment>
<accession>A0A0M0HKI4</accession>
<keyword evidence="4" id="KW-1185">Reference proteome</keyword>